<evidence type="ECO:0000313" key="2">
    <source>
        <dbReference type="Proteomes" id="UP000326289"/>
    </source>
</evidence>
<reference evidence="1 2" key="1">
    <citation type="submission" date="2019-04" db="EMBL/GenBank/DDBJ databases">
        <title>Fungal friends and foes A comparative genomics study of 23 Aspergillus species from section Flavi.</title>
        <authorList>
            <consortium name="DOE Joint Genome Institute"/>
            <person name="Kjaerbolling I."/>
            <person name="Vesth T.C."/>
            <person name="Frisvad J.C."/>
            <person name="Nybo J.L."/>
            <person name="Theobald S."/>
            <person name="Kildgaard S."/>
            <person name="Petersen T.I."/>
            <person name="Kuo A."/>
            <person name="Sato A."/>
            <person name="Lyhne E.K."/>
            <person name="Kogle M.E."/>
            <person name="Wiebenga A."/>
            <person name="Kun R.S."/>
            <person name="Lubbers R.J."/>
            <person name="Makela M.R."/>
            <person name="Barry K."/>
            <person name="Chovatia M."/>
            <person name="Clum A."/>
            <person name="Daum C."/>
            <person name="Haridas S."/>
            <person name="He G."/>
            <person name="LaButti K."/>
            <person name="Lipzen A."/>
            <person name="Mondo S."/>
            <person name="Pangilinan J."/>
            <person name="Riley R."/>
            <person name="Salamov A."/>
            <person name="Simmons B.A."/>
            <person name="Magnuson J.K."/>
            <person name="Henrissat B."/>
            <person name="Mortensen U.H."/>
            <person name="Larsen T.O."/>
            <person name="De vries R.P."/>
            <person name="Grigoriev I.V."/>
            <person name="Machida M."/>
            <person name="Baker S.E."/>
            <person name="Andersen M.R."/>
        </authorList>
    </citation>
    <scope>NUCLEOTIDE SEQUENCE [LARGE SCALE GENOMIC DNA]</scope>
    <source>
        <strain evidence="1 2">CBS 117635</strain>
    </source>
</reference>
<protein>
    <submittedName>
        <fullName evidence="1">Uncharacterized protein</fullName>
    </submittedName>
</protein>
<name>A0A5N6IV21_9EURO</name>
<keyword evidence="2" id="KW-1185">Reference proteome</keyword>
<proteinExistence type="predicted"/>
<evidence type="ECO:0000313" key="1">
    <source>
        <dbReference type="EMBL" id="KAB8270205.1"/>
    </source>
</evidence>
<organism evidence="1 2">
    <name type="scientific">Aspergillus minisclerotigenes</name>
    <dbReference type="NCBI Taxonomy" id="656917"/>
    <lineage>
        <taxon>Eukaryota</taxon>
        <taxon>Fungi</taxon>
        <taxon>Dikarya</taxon>
        <taxon>Ascomycota</taxon>
        <taxon>Pezizomycotina</taxon>
        <taxon>Eurotiomycetes</taxon>
        <taxon>Eurotiomycetidae</taxon>
        <taxon>Eurotiales</taxon>
        <taxon>Aspergillaceae</taxon>
        <taxon>Aspergillus</taxon>
        <taxon>Aspergillus subgen. Circumdati</taxon>
    </lineage>
</organism>
<accession>A0A5N6IV21</accession>
<gene>
    <name evidence="1" type="ORF">BDV30DRAFT_215664</name>
</gene>
<dbReference type="AlphaFoldDB" id="A0A5N6IV21"/>
<dbReference type="Proteomes" id="UP000326289">
    <property type="component" value="Unassembled WGS sequence"/>
</dbReference>
<sequence length="68" mass="7729">MDQAKLARMQASVRIVRGTGRLSRRICDTRHGRVCKSPKLQRPDASRDMKSWEASEIGITLNFLDNVT</sequence>
<dbReference type="EMBL" id="ML732834">
    <property type="protein sequence ID" value="KAB8270205.1"/>
    <property type="molecule type" value="Genomic_DNA"/>
</dbReference>